<feature type="coiled-coil region" evidence="2">
    <location>
        <begin position="221"/>
        <end position="286"/>
    </location>
</feature>
<evidence type="ECO:0000256" key="1">
    <source>
        <dbReference type="ARBA" id="ARBA00023054"/>
    </source>
</evidence>
<dbReference type="RefSeq" id="XP_014663495.1">
    <property type="nucleotide sequence ID" value="XM_014808009.1"/>
</dbReference>
<keyword evidence="1 2" id="KW-0175">Coiled coil</keyword>
<evidence type="ECO:0000313" key="4">
    <source>
        <dbReference type="Proteomes" id="UP000695022"/>
    </source>
</evidence>
<evidence type="ECO:0000256" key="3">
    <source>
        <dbReference type="SAM" id="MobiDB-lite"/>
    </source>
</evidence>
<keyword evidence="4" id="KW-1185">Reference proteome</keyword>
<feature type="coiled-coil region" evidence="2">
    <location>
        <begin position="381"/>
        <end position="408"/>
    </location>
</feature>
<feature type="compositionally biased region" description="Polar residues" evidence="3">
    <location>
        <begin position="507"/>
        <end position="526"/>
    </location>
</feature>
<dbReference type="Proteomes" id="UP000695022">
    <property type="component" value="Unplaced"/>
</dbReference>
<feature type="coiled-coil region" evidence="2">
    <location>
        <begin position="324"/>
        <end position="351"/>
    </location>
</feature>
<dbReference type="GeneID" id="106806146"/>
<protein>
    <submittedName>
        <fullName evidence="5">Microtubule-associated tumor suppressor candidate 2-like</fullName>
    </submittedName>
</protein>
<reference evidence="5" key="1">
    <citation type="submission" date="2025-08" db="UniProtKB">
        <authorList>
            <consortium name="RefSeq"/>
        </authorList>
    </citation>
    <scope>IDENTIFICATION</scope>
</reference>
<sequence length="543" mass="61287">MCHGVMSHDSNSKLQRCGLTRSGPPDVLPGAQSRLTAAQQEVARLSVECEAKTGELGVMRSQLTHSTAAFDAMSVLVRYLTEQPMVMCHGVMSHDSNSKLQRCGLTRSGPPDVLPGAQSRLTAAQQEVARLSVECETKTGELGVMRSQLTHSTAAFDAMSVLVRYLTEQLDAFSNPQLVSELADVRQNLTDANNTICQLKVDQQQLQTTMTYLTEQNKLQLASLQSHHEEALQSLQEQLKESHCGEMSRVAEKHREEVEEVRAAARRAEEEKVAVYEGRIAELADAHSTYLSQLHEEQSSRVAELVESQKRDTAHTESQHDLVRQELMDELKEFELHFEALKQRSKDIEEALLKDTDTKIQIVLAKFKDLPAEVESLKMVVGMRNEEIRQLRTENNEIKKELEQLPIARDRILFLEQRNEDLKALVCITKENERQLTHDQIKLRTHFNKESQANKRLSMENEQLQWRLHQEPCDAVRRHSSRSGGSSPPAHDVTNGDGGDADVFMSPHTTPKNSRNSPTTPSSGRLLNQPLREKSPYSEHEEK</sequence>
<feature type="compositionally biased region" description="Basic and acidic residues" evidence="3">
    <location>
        <begin position="531"/>
        <end position="543"/>
    </location>
</feature>
<dbReference type="InterPro" id="IPR051293">
    <property type="entry name" value="MTUS1/CCDC69"/>
</dbReference>
<evidence type="ECO:0000313" key="5">
    <source>
        <dbReference type="RefSeq" id="XP_014663495.1"/>
    </source>
</evidence>
<dbReference type="PANTHER" id="PTHR24200:SF11">
    <property type="entry name" value="TOUCAN, ISOFORM A"/>
    <property type="match status" value="1"/>
</dbReference>
<name>A0ABM1DU74_PRICU</name>
<accession>A0ABM1DU74</accession>
<organism evidence="4 5">
    <name type="scientific">Priapulus caudatus</name>
    <name type="common">Priapulid worm</name>
    <dbReference type="NCBI Taxonomy" id="37621"/>
    <lineage>
        <taxon>Eukaryota</taxon>
        <taxon>Metazoa</taxon>
        <taxon>Ecdysozoa</taxon>
        <taxon>Scalidophora</taxon>
        <taxon>Priapulida</taxon>
        <taxon>Priapulimorpha</taxon>
        <taxon>Priapulimorphida</taxon>
        <taxon>Priapulidae</taxon>
        <taxon>Priapulus</taxon>
    </lineage>
</organism>
<dbReference type="PANTHER" id="PTHR24200">
    <property type="entry name" value="TOUCAN, ISOFORM A"/>
    <property type="match status" value="1"/>
</dbReference>
<proteinExistence type="predicted"/>
<evidence type="ECO:0000256" key="2">
    <source>
        <dbReference type="SAM" id="Coils"/>
    </source>
</evidence>
<feature type="region of interest" description="Disordered" evidence="3">
    <location>
        <begin position="474"/>
        <end position="543"/>
    </location>
</feature>
<feature type="region of interest" description="Disordered" evidence="3">
    <location>
        <begin position="1"/>
        <end position="26"/>
    </location>
</feature>
<gene>
    <name evidence="5" type="primary">LOC106806146</name>
</gene>